<dbReference type="InterPro" id="IPR049940">
    <property type="entry name" value="GluQ/Sye"/>
</dbReference>
<dbReference type="InterPro" id="IPR001412">
    <property type="entry name" value="aa-tRNA-synth_I_CS"/>
</dbReference>
<feature type="region of interest" description="Disordered" evidence="8">
    <location>
        <begin position="117"/>
        <end position="144"/>
    </location>
</feature>
<feature type="domain" description="Glutamyl/glutaminyl-tRNA synthetase class Ib catalytic" evidence="9">
    <location>
        <begin position="6"/>
        <end position="105"/>
    </location>
</feature>
<reference evidence="10" key="2">
    <citation type="submission" date="2023-01" db="EMBL/GenBank/DDBJ databases">
        <authorList>
            <person name="Sun Q."/>
            <person name="Evtushenko L."/>
        </authorList>
    </citation>
    <scope>NUCLEOTIDE SEQUENCE</scope>
    <source>
        <strain evidence="10">VKM B-2347</strain>
    </source>
</reference>
<evidence type="ECO:0000256" key="6">
    <source>
        <dbReference type="ARBA" id="ARBA00023146"/>
    </source>
</evidence>
<dbReference type="InterPro" id="IPR014729">
    <property type="entry name" value="Rossmann-like_a/b/a_fold"/>
</dbReference>
<keyword evidence="5 7" id="KW-0067">ATP-binding</keyword>
<keyword evidence="2" id="KW-0479">Metal-binding</keyword>
<dbReference type="Gene3D" id="3.40.50.620">
    <property type="entry name" value="HUPs"/>
    <property type="match status" value="1"/>
</dbReference>
<dbReference type="GO" id="GO:0005524">
    <property type="term" value="F:ATP binding"/>
    <property type="evidence" value="ECO:0007669"/>
    <property type="project" value="UniProtKB-KW"/>
</dbReference>
<dbReference type="PANTHER" id="PTHR43311:SF1">
    <property type="entry name" value="GLUTAMYL-Q TRNA(ASP) SYNTHETASE"/>
    <property type="match status" value="1"/>
</dbReference>
<feature type="region of interest" description="Disordered" evidence="8">
    <location>
        <begin position="161"/>
        <end position="180"/>
    </location>
</feature>
<evidence type="ECO:0000256" key="3">
    <source>
        <dbReference type="ARBA" id="ARBA00022741"/>
    </source>
</evidence>
<keyword evidence="11" id="KW-1185">Reference proteome</keyword>
<dbReference type="Pfam" id="PF00749">
    <property type="entry name" value="tRNA-synt_1c"/>
    <property type="match status" value="2"/>
</dbReference>
<evidence type="ECO:0000259" key="9">
    <source>
        <dbReference type="Pfam" id="PF00749"/>
    </source>
</evidence>
<evidence type="ECO:0000256" key="1">
    <source>
        <dbReference type="ARBA" id="ARBA00022598"/>
    </source>
</evidence>
<proteinExistence type="inferred from homology"/>
<evidence type="ECO:0000256" key="5">
    <source>
        <dbReference type="ARBA" id="ARBA00022840"/>
    </source>
</evidence>
<name>A0A9W6IWJ3_9HYPH</name>
<organism evidence="10 11">
    <name type="scientific">Hansschlegelia plantiphila</name>
    <dbReference type="NCBI Taxonomy" id="374655"/>
    <lineage>
        <taxon>Bacteria</taxon>
        <taxon>Pseudomonadati</taxon>
        <taxon>Pseudomonadota</taxon>
        <taxon>Alphaproteobacteria</taxon>
        <taxon>Hyphomicrobiales</taxon>
        <taxon>Methylopilaceae</taxon>
        <taxon>Hansschlegelia</taxon>
    </lineage>
</organism>
<dbReference type="RefSeq" id="WP_271166716.1">
    <property type="nucleotide sequence ID" value="NZ_BSFI01000001.1"/>
</dbReference>
<dbReference type="NCBIfam" id="NF004315">
    <property type="entry name" value="PRK05710.1-4"/>
    <property type="match status" value="1"/>
</dbReference>
<feature type="domain" description="Glutamyl/glutaminyl-tRNA synthetase class Ib catalytic" evidence="9">
    <location>
        <begin position="175"/>
        <end position="281"/>
    </location>
</feature>
<dbReference type="SUPFAM" id="SSF52374">
    <property type="entry name" value="Nucleotidylyl transferase"/>
    <property type="match status" value="1"/>
</dbReference>
<dbReference type="Proteomes" id="UP001143372">
    <property type="component" value="Unassembled WGS sequence"/>
</dbReference>
<dbReference type="GO" id="GO:0005829">
    <property type="term" value="C:cytosol"/>
    <property type="evidence" value="ECO:0007669"/>
    <property type="project" value="TreeGrafter"/>
</dbReference>
<evidence type="ECO:0000256" key="7">
    <source>
        <dbReference type="RuleBase" id="RU363037"/>
    </source>
</evidence>
<dbReference type="GO" id="GO:0006424">
    <property type="term" value="P:glutamyl-tRNA aminoacylation"/>
    <property type="evidence" value="ECO:0007669"/>
    <property type="project" value="TreeGrafter"/>
</dbReference>
<evidence type="ECO:0000256" key="4">
    <source>
        <dbReference type="ARBA" id="ARBA00022833"/>
    </source>
</evidence>
<evidence type="ECO:0000313" key="10">
    <source>
        <dbReference type="EMBL" id="GLK66450.1"/>
    </source>
</evidence>
<dbReference type="PRINTS" id="PR00987">
    <property type="entry name" value="TRNASYNTHGLU"/>
</dbReference>
<dbReference type="InterPro" id="IPR000924">
    <property type="entry name" value="Glu/Gln-tRNA-synth"/>
</dbReference>
<dbReference type="GO" id="GO:0004818">
    <property type="term" value="F:glutamate-tRNA ligase activity"/>
    <property type="evidence" value="ECO:0007669"/>
    <property type="project" value="TreeGrafter"/>
</dbReference>
<reference evidence="10" key="1">
    <citation type="journal article" date="2014" name="Int. J. Syst. Evol. Microbiol.">
        <title>Complete genome sequence of Corynebacterium casei LMG S-19264T (=DSM 44701T), isolated from a smear-ripened cheese.</title>
        <authorList>
            <consortium name="US DOE Joint Genome Institute (JGI-PGF)"/>
            <person name="Walter F."/>
            <person name="Albersmeier A."/>
            <person name="Kalinowski J."/>
            <person name="Ruckert C."/>
        </authorList>
    </citation>
    <scope>NUCLEOTIDE SEQUENCE</scope>
    <source>
        <strain evidence="10">VKM B-2347</strain>
    </source>
</reference>
<keyword evidence="4" id="KW-0862">Zinc</keyword>
<evidence type="ECO:0000256" key="2">
    <source>
        <dbReference type="ARBA" id="ARBA00022723"/>
    </source>
</evidence>
<dbReference type="InterPro" id="IPR020058">
    <property type="entry name" value="Glu/Gln-tRNA-synth_Ib_cat-dom"/>
</dbReference>
<evidence type="ECO:0000256" key="8">
    <source>
        <dbReference type="SAM" id="MobiDB-lite"/>
    </source>
</evidence>
<dbReference type="AlphaFoldDB" id="A0A9W6IWJ3"/>
<keyword evidence="1 7" id="KW-0436">Ligase</keyword>
<comment type="caution">
    <text evidence="10">The sequence shown here is derived from an EMBL/GenBank/DDBJ whole genome shotgun (WGS) entry which is preliminary data.</text>
</comment>
<sequence length="287" mass="31137">MPPVFRFAPSPTGLLHLGHALSAAAVWRAAETAGGRVLLRIEDIDPVRAKPEFAAAIEEDLAWLGFGWKGPVRRQSDHFADHAGAIDRLKARGLIYPCRLSRADIAAAVAGAQAHGRVVPRDPDGAPRLPLDRAVESDPDGPPAHRLDMNRALGAIGREPLGWTEQGAGPAGETGRVTARPDDWGDVVLARKDTPTSYHLAVVVDDAIQGVTHVVRGQDLFYATSIHRLLQRLLGLPEPRYRHHRLISGADGQKLAKTRGSPSLRSLREAGWTRQDVMRAIEPFLAT</sequence>
<keyword evidence="6 7" id="KW-0030">Aminoacyl-tRNA synthetase</keyword>
<keyword evidence="3 7" id="KW-0547">Nucleotide-binding</keyword>
<comment type="similarity">
    <text evidence="7">Belongs to the class-I aminoacyl-tRNA synthetase family.</text>
</comment>
<protein>
    <submittedName>
        <fullName evidence="10">tRNA glutamyl-Q(34) synthetase GluQRS</fullName>
    </submittedName>
</protein>
<evidence type="ECO:0000313" key="11">
    <source>
        <dbReference type="Proteomes" id="UP001143372"/>
    </source>
</evidence>
<keyword evidence="7" id="KW-0648">Protein biosynthesis</keyword>
<dbReference type="EMBL" id="BSFI01000001">
    <property type="protein sequence ID" value="GLK66450.1"/>
    <property type="molecule type" value="Genomic_DNA"/>
</dbReference>
<gene>
    <name evidence="10" type="primary">gltX2</name>
    <name evidence="10" type="ORF">GCM10008179_00880</name>
</gene>
<accession>A0A9W6IWJ3</accession>
<feature type="compositionally biased region" description="Basic and acidic residues" evidence="8">
    <location>
        <begin position="119"/>
        <end position="136"/>
    </location>
</feature>
<dbReference type="PROSITE" id="PS00178">
    <property type="entry name" value="AA_TRNA_LIGASE_I"/>
    <property type="match status" value="1"/>
</dbReference>
<dbReference type="PANTHER" id="PTHR43311">
    <property type="entry name" value="GLUTAMATE--TRNA LIGASE"/>
    <property type="match status" value="1"/>
</dbReference>